<dbReference type="EMBL" id="JMHU01000001">
    <property type="protein sequence ID" value="KDA46922.1"/>
    <property type="molecule type" value="Genomic_DNA"/>
</dbReference>
<proteinExistence type="predicted"/>
<dbReference type="Proteomes" id="UP000027129">
    <property type="component" value="Unassembled WGS sequence"/>
</dbReference>
<feature type="transmembrane region" description="Helical" evidence="5">
    <location>
        <begin position="138"/>
        <end position="161"/>
    </location>
</feature>
<dbReference type="PANTHER" id="PTHR47547">
    <property type="match status" value="1"/>
</dbReference>
<feature type="transmembrane region" description="Helical" evidence="5">
    <location>
        <begin position="498"/>
        <end position="517"/>
    </location>
</feature>
<comment type="caution">
    <text evidence="6">The sequence shown here is derived from an EMBL/GenBank/DDBJ whole genome shotgun (WGS) entry which is preliminary data.</text>
</comment>
<keyword evidence="7" id="KW-1185">Reference proteome</keyword>
<evidence type="ECO:0000256" key="5">
    <source>
        <dbReference type="SAM" id="Phobius"/>
    </source>
</evidence>
<keyword evidence="2 5" id="KW-0812">Transmembrane</keyword>
<name>A0ABR4RSA4_9LACO</name>
<dbReference type="Gene3D" id="1.20.1740.10">
    <property type="entry name" value="Amino acid/polyamine transporter I"/>
    <property type="match status" value="1"/>
</dbReference>
<feature type="transmembrane region" description="Helical" evidence="5">
    <location>
        <begin position="47"/>
        <end position="69"/>
    </location>
</feature>
<evidence type="ECO:0000256" key="4">
    <source>
        <dbReference type="ARBA" id="ARBA00023136"/>
    </source>
</evidence>
<dbReference type="RefSeq" id="WP_010690357.1">
    <property type="nucleotide sequence ID" value="NZ_CAJKXD010000006.1"/>
</dbReference>
<feature type="transmembrane region" description="Helical" evidence="5">
    <location>
        <begin position="353"/>
        <end position="369"/>
    </location>
</feature>
<feature type="transmembrane region" description="Helical" evidence="5">
    <location>
        <begin position="15"/>
        <end position="35"/>
    </location>
</feature>
<reference evidence="6 7" key="1">
    <citation type="submission" date="2014-04" db="EMBL/GenBank/DDBJ databases">
        <title>Draft Genome Sequence of Lactobacillus animalis 381-IL-28.</title>
        <authorList>
            <person name="Sturino J.M."/>
            <person name="Rajendran M."/>
            <person name="Altermann E."/>
        </authorList>
    </citation>
    <scope>NUCLEOTIDE SEQUENCE [LARGE SCALE GENOMIC DNA]</scope>
    <source>
        <strain evidence="6 7">381-IL-28</strain>
    </source>
</reference>
<accession>A0ABR4RSA4</accession>
<protein>
    <submittedName>
        <fullName evidence="6">Amino acid transporter</fullName>
    </submittedName>
</protein>
<evidence type="ECO:0000256" key="3">
    <source>
        <dbReference type="ARBA" id="ARBA00022989"/>
    </source>
</evidence>
<keyword evidence="4 5" id="KW-0472">Membrane</keyword>
<dbReference type="InterPro" id="IPR052962">
    <property type="entry name" value="AA_Transporter_AGT"/>
</dbReference>
<feature type="transmembrane region" description="Helical" evidence="5">
    <location>
        <begin position="375"/>
        <end position="400"/>
    </location>
</feature>
<dbReference type="PIRSF" id="PIRSF006060">
    <property type="entry name" value="AA_transporter"/>
    <property type="match status" value="1"/>
</dbReference>
<feature type="transmembrane region" description="Helical" evidence="5">
    <location>
        <begin position="313"/>
        <end position="333"/>
    </location>
</feature>
<dbReference type="InterPro" id="IPR002293">
    <property type="entry name" value="AA/rel_permease1"/>
</dbReference>
<organism evidence="6 7">
    <name type="scientific">Ligilactobacillus animalis</name>
    <dbReference type="NCBI Taxonomy" id="1605"/>
    <lineage>
        <taxon>Bacteria</taxon>
        <taxon>Bacillati</taxon>
        <taxon>Bacillota</taxon>
        <taxon>Bacilli</taxon>
        <taxon>Lactobacillales</taxon>
        <taxon>Lactobacillaceae</taxon>
        <taxon>Ligilactobacillus</taxon>
    </lineage>
</organism>
<feature type="transmembrane region" description="Helical" evidence="5">
    <location>
        <begin position="90"/>
        <end position="118"/>
    </location>
</feature>
<dbReference type="PANTHER" id="PTHR47547:SF1">
    <property type="entry name" value="ASPARTATE-PROTON SYMPORTER"/>
    <property type="match status" value="1"/>
</dbReference>
<gene>
    <name evidence="6" type="ORF">Lani381_0136</name>
</gene>
<evidence type="ECO:0000256" key="1">
    <source>
        <dbReference type="ARBA" id="ARBA00004141"/>
    </source>
</evidence>
<feature type="transmembrane region" description="Helical" evidence="5">
    <location>
        <begin position="465"/>
        <end position="486"/>
    </location>
</feature>
<feature type="transmembrane region" description="Helical" evidence="5">
    <location>
        <begin position="244"/>
        <end position="268"/>
    </location>
</feature>
<evidence type="ECO:0000313" key="7">
    <source>
        <dbReference type="Proteomes" id="UP000027129"/>
    </source>
</evidence>
<feature type="transmembrane region" description="Helical" evidence="5">
    <location>
        <begin position="289"/>
        <end position="307"/>
    </location>
</feature>
<feature type="transmembrane region" description="Helical" evidence="5">
    <location>
        <begin position="412"/>
        <end position="431"/>
    </location>
</feature>
<sequence length="545" mass="60059">MVSLIEVQIVQKRSISLFSATMLALSSLIGSGWLFGSSEAASVAGPAAVISWVIGAVVIGIVAFNYIELGVMLPESGGMSRYPQYSHGPLVGFIASWANWLSLVALIPIEAVAAVQYMSTWPWAWANWTNDFMKNGQIVGKGLIVVFLFMVVFTLLNFWSVSILTRFTNLISVFKIAIPLLTIILLMSSGFYVENFGHTLAEFMPNGSSPVFEATTVSGIILSYNAFQTVINIGGEIKDPQKNIFRAITISLTIATVIYIMLQIAYIGTITPTQLATHGWSGLNFASPFADIAILLGIHWLAVLLYLDAFVSPFGTGVSFAATSGRTLAAMTLNRRIPKWLGEVDSTYGNPRFAYLANFAVGALLVLVFRDWALLASVMATATLIAYATGPVTVMAFRKLRPDYTRPVHSKMMPVIAPLTFVIAGLAIYWAMWPTTVQVIFAILLGLPMYMYYDRKNGQISWKRQLKSGGWLLVYLAFLSMMSYAGSKGFNGQDWIKYPYDFLIIIVVSLVFYYWGLASRMPDSPDLEAADKLNKNVRQSVRQHG</sequence>
<keyword evidence="3 5" id="KW-1133">Transmembrane helix</keyword>
<evidence type="ECO:0000313" key="6">
    <source>
        <dbReference type="EMBL" id="KDA46922.1"/>
    </source>
</evidence>
<evidence type="ECO:0000256" key="2">
    <source>
        <dbReference type="ARBA" id="ARBA00022692"/>
    </source>
</evidence>
<comment type="subcellular location">
    <subcellularLocation>
        <location evidence="1">Membrane</location>
        <topology evidence="1">Multi-pass membrane protein</topology>
    </subcellularLocation>
</comment>
<feature type="transmembrane region" description="Helical" evidence="5">
    <location>
        <begin position="173"/>
        <end position="193"/>
    </location>
</feature>
<dbReference type="Pfam" id="PF13520">
    <property type="entry name" value="AA_permease_2"/>
    <property type="match status" value="1"/>
</dbReference>